<evidence type="ECO:0000256" key="5">
    <source>
        <dbReference type="ARBA" id="ARBA00022975"/>
    </source>
</evidence>
<evidence type="ECO:0000256" key="2">
    <source>
        <dbReference type="ARBA" id="ARBA00011971"/>
    </source>
</evidence>
<keyword evidence="6" id="KW-0460">Magnesium</keyword>
<evidence type="ECO:0000259" key="7">
    <source>
        <dbReference type="Pfam" id="PF00156"/>
    </source>
</evidence>
<dbReference type="EC" id="2.4.2.10" evidence="2 6"/>
<name>A0A450XRR0_9GAMM</name>
<dbReference type="NCBIfam" id="TIGR00336">
    <property type="entry name" value="pyrE"/>
    <property type="match status" value="1"/>
</dbReference>
<comment type="catalytic activity">
    <reaction evidence="6">
        <text>orotidine 5'-phosphate + diphosphate = orotate + 5-phospho-alpha-D-ribose 1-diphosphate</text>
        <dbReference type="Rhea" id="RHEA:10380"/>
        <dbReference type="ChEBI" id="CHEBI:30839"/>
        <dbReference type="ChEBI" id="CHEBI:33019"/>
        <dbReference type="ChEBI" id="CHEBI:57538"/>
        <dbReference type="ChEBI" id="CHEBI:58017"/>
        <dbReference type="EC" id="2.4.2.10"/>
    </reaction>
</comment>
<keyword evidence="4 6" id="KW-0808">Transferase</keyword>
<dbReference type="InterPro" id="IPR004467">
    <property type="entry name" value="Or_phspho_trans_dom"/>
</dbReference>
<dbReference type="InterPro" id="IPR023031">
    <property type="entry name" value="OPRT"/>
</dbReference>
<evidence type="ECO:0000313" key="9">
    <source>
        <dbReference type="EMBL" id="VFK31970.1"/>
    </source>
</evidence>
<dbReference type="UniPathway" id="UPA00070">
    <property type="reaction ID" value="UER00119"/>
</dbReference>
<dbReference type="GO" id="GO:0004588">
    <property type="term" value="F:orotate phosphoribosyltransferase activity"/>
    <property type="evidence" value="ECO:0007669"/>
    <property type="project" value="UniProtKB-UniRule"/>
</dbReference>
<gene>
    <name evidence="6" type="primary">pyrE</name>
    <name evidence="8" type="ORF">BECKLPF1236A_GA0070988_1013810</name>
    <name evidence="9" type="ORF">BECKLPF1236C_GA0070990_101539</name>
</gene>
<feature type="domain" description="Phosphoribosyltransferase" evidence="7">
    <location>
        <begin position="49"/>
        <end position="168"/>
    </location>
</feature>
<dbReference type="GO" id="GO:0044205">
    <property type="term" value="P:'de novo' UMP biosynthetic process"/>
    <property type="evidence" value="ECO:0007669"/>
    <property type="project" value="UniProtKB-UniRule"/>
</dbReference>
<feature type="binding site" evidence="6">
    <location>
        <position position="106"/>
    </location>
    <ligand>
        <name>5-phospho-alpha-D-ribose 1-diphosphate</name>
        <dbReference type="ChEBI" id="CHEBI:58017"/>
        <note>ligand shared between dimeric partners</note>
    </ligand>
</feature>
<protein>
    <recommendedName>
        <fullName evidence="2 6">Orotate phosphoribosyltransferase</fullName>
        <shortName evidence="6">OPRT</shortName>
        <shortName evidence="6">OPRTase</shortName>
        <ecNumber evidence="2 6">2.4.2.10</ecNumber>
    </recommendedName>
</protein>
<dbReference type="Gene3D" id="3.40.50.2020">
    <property type="match status" value="1"/>
</dbReference>
<feature type="binding site" evidence="6">
    <location>
        <position position="104"/>
    </location>
    <ligand>
        <name>5-phospho-alpha-D-ribose 1-diphosphate</name>
        <dbReference type="ChEBI" id="CHEBI:58017"/>
        <note>ligand shared between dimeric partners</note>
    </ligand>
</feature>
<dbReference type="EMBL" id="CAADFP010000153">
    <property type="protein sequence ID" value="VFK31970.1"/>
    <property type="molecule type" value="Genomic_DNA"/>
</dbReference>
<dbReference type="GO" id="GO:0019856">
    <property type="term" value="P:pyrimidine nucleobase biosynthetic process"/>
    <property type="evidence" value="ECO:0007669"/>
    <property type="project" value="TreeGrafter"/>
</dbReference>
<organism evidence="9">
    <name type="scientific">Candidatus Kentrum sp. LPFa</name>
    <dbReference type="NCBI Taxonomy" id="2126335"/>
    <lineage>
        <taxon>Bacteria</taxon>
        <taxon>Pseudomonadati</taxon>
        <taxon>Pseudomonadota</taxon>
        <taxon>Gammaproteobacteria</taxon>
        <taxon>Candidatus Kentrum</taxon>
    </lineage>
</organism>
<dbReference type="Pfam" id="PF00156">
    <property type="entry name" value="Pribosyltran"/>
    <property type="match status" value="1"/>
</dbReference>
<comment type="similarity">
    <text evidence="6">Belongs to the purine/pyrimidine phosphoribosyltransferase family. PyrE subfamily.</text>
</comment>
<dbReference type="SUPFAM" id="SSF53271">
    <property type="entry name" value="PRTase-like"/>
    <property type="match status" value="1"/>
</dbReference>
<evidence type="ECO:0000256" key="6">
    <source>
        <dbReference type="HAMAP-Rule" id="MF_01208"/>
    </source>
</evidence>
<dbReference type="InterPro" id="IPR000836">
    <property type="entry name" value="PRTase_dom"/>
</dbReference>
<evidence type="ECO:0000256" key="4">
    <source>
        <dbReference type="ARBA" id="ARBA00022679"/>
    </source>
</evidence>
<evidence type="ECO:0000256" key="3">
    <source>
        <dbReference type="ARBA" id="ARBA00022676"/>
    </source>
</evidence>
<evidence type="ECO:0000313" key="8">
    <source>
        <dbReference type="EMBL" id="VFK16088.1"/>
    </source>
</evidence>
<sequence length="189" mass="20201">MQKNLARLWQIIDRDALITGQELALSAGGASSFYFDCKKATLNGEGLHLIADAFLERIDALSERPVAIGGLTLGADFIVAAVIMRAHQVAHPTVFGSIVRKEPKKHGTRTRIENDPRAGMSVVVVDDVITTGGSTAKACDEFIEAGCRIVGIIALIDREAGGAQSLVDKYGCPVHALFRKGDFPRISDG</sequence>
<dbReference type="InterPro" id="IPR029057">
    <property type="entry name" value="PRTase-like"/>
</dbReference>
<comment type="caution">
    <text evidence="6">Lacks conserved residue(s) required for the propagation of feature annotation.</text>
</comment>
<accession>A0A450XRR0</accession>
<proteinExistence type="inferred from homology"/>
<dbReference type="PANTHER" id="PTHR19278:SF9">
    <property type="entry name" value="URIDINE 5'-MONOPHOSPHATE SYNTHASE"/>
    <property type="match status" value="1"/>
</dbReference>
<feature type="binding site" description="in other chain" evidence="6">
    <location>
        <begin position="126"/>
        <end position="134"/>
    </location>
    <ligand>
        <name>5-phospho-alpha-D-ribose 1-diphosphate</name>
        <dbReference type="ChEBI" id="CHEBI:58017"/>
        <note>ligand shared between dimeric partners</note>
    </ligand>
</feature>
<reference evidence="9" key="1">
    <citation type="submission" date="2019-02" db="EMBL/GenBank/DDBJ databases">
        <authorList>
            <person name="Gruber-Vodicka R. H."/>
            <person name="Seah K. B. B."/>
        </authorList>
    </citation>
    <scope>NUCLEOTIDE SEQUENCE</scope>
    <source>
        <strain evidence="8">BECK_S312</strain>
        <strain evidence="9">BECK_S426</strain>
    </source>
</reference>
<keyword evidence="5 6" id="KW-0665">Pyrimidine biosynthesis</keyword>
<keyword evidence="3 6" id="KW-0328">Glycosyltransferase</keyword>
<comment type="pathway">
    <text evidence="1 6">Pyrimidine metabolism; UMP biosynthesis via de novo pathway; UMP from orotate: step 1/2.</text>
</comment>
<comment type="function">
    <text evidence="6">Catalyzes the transfer of a ribosyl phosphate group from 5-phosphoribose 1-diphosphate to orotate, leading to the formation of orotidine monophosphate (OMP).</text>
</comment>
<dbReference type="AlphaFoldDB" id="A0A450XRR0"/>
<feature type="binding site" evidence="6">
    <location>
        <position position="100"/>
    </location>
    <ligand>
        <name>5-phospho-alpha-D-ribose 1-diphosphate</name>
        <dbReference type="ChEBI" id="CHEBI:58017"/>
        <note>ligand shared between dimeric partners</note>
    </ligand>
</feature>
<dbReference type="GO" id="GO:0000287">
    <property type="term" value="F:magnesium ion binding"/>
    <property type="evidence" value="ECO:0007669"/>
    <property type="project" value="UniProtKB-UniRule"/>
</dbReference>
<feature type="binding site" evidence="6">
    <location>
        <position position="158"/>
    </location>
    <ligand>
        <name>orotate</name>
        <dbReference type="ChEBI" id="CHEBI:30839"/>
    </ligand>
</feature>
<evidence type="ECO:0000256" key="1">
    <source>
        <dbReference type="ARBA" id="ARBA00004889"/>
    </source>
</evidence>
<dbReference type="PANTHER" id="PTHR19278">
    <property type="entry name" value="OROTATE PHOSPHORIBOSYLTRANSFERASE"/>
    <property type="match status" value="1"/>
</dbReference>
<comment type="subunit">
    <text evidence="6">Homodimer.</text>
</comment>
<dbReference type="CDD" id="cd06223">
    <property type="entry name" value="PRTases_typeI"/>
    <property type="match status" value="1"/>
</dbReference>
<comment type="cofactor">
    <cofactor evidence="6">
        <name>Mg(2+)</name>
        <dbReference type="ChEBI" id="CHEBI:18420"/>
    </cofactor>
</comment>
<feature type="binding site" evidence="6">
    <location>
        <position position="130"/>
    </location>
    <ligand>
        <name>orotate</name>
        <dbReference type="ChEBI" id="CHEBI:30839"/>
    </ligand>
</feature>
<feature type="binding site" description="in other chain" evidence="6">
    <location>
        <position position="101"/>
    </location>
    <ligand>
        <name>5-phospho-alpha-D-ribose 1-diphosphate</name>
        <dbReference type="ChEBI" id="CHEBI:58017"/>
        <note>ligand shared between dimeric partners</note>
    </ligand>
</feature>
<dbReference type="EMBL" id="CAADFM010000138">
    <property type="protein sequence ID" value="VFK16088.1"/>
    <property type="molecule type" value="Genomic_DNA"/>
</dbReference>
<dbReference type="HAMAP" id="MF_01208">
    <property type="entry name" value="PyrE"/>
    <property type="match status" value="1"/>
</dbReference>